<feature type="transmembrane region" description="Helical" evidence="6">
    <location>
        <begin position="428"/>
        <end position="450"/>
    </location>
</feature>
<feature type="transmembrane region" description="Helical" evidence="6">
    <location>
        <begin position="204"/>
        <end position="224"/>
    </location>
</feature>
<keyword evidence="8" id="KW-1185">Reference proteome</keyword>
<reference evidence="7" key="1">
    <citation type="submission" date="2016-11" db="EMBL/GenBank/DDBJ databases">
        <title>The genome of Nicotiana attenuata.</title>
        <authorList>
            <person name="Xu S."/>
            <person name="Brockmoeller T."/>
            <person name="Gaquerel E."/>
            <person name="Navarro A."/>
            <person name="Kuhl H."/>
            <person name="Gase K."/>
            <person name="Ling Z."/>
            <person name="Zhou W."/>
            <person name="Kreitzer C."/>
            <person name="Stanke M."/>
            <person name="Tang H."/>
            <person name="Lyons E."/>
            <person name="Pandey P."/>
            <person name="Pandey S.P."/>
            <person name="Timmermann B."/>
            <person name="Baldwin I.T."/>
        </authorList>
    </citation>
    <scope>NUCLEOTIDE SEQUENCE [LARGE SCALE GENOMIC DNA]</scope>
    <source>
        <strain evidence="7">UT</strain>
    </source>
</reference>
<dbReference type="CDD" id="cd13132">
    <property type="entry name" value="MATE_eukaryotic"/>
    <property type="match status" value="1"/>
</dbReference>
<dbReference type="InterPro" id="IPR002528">
    <property type="entry name" value="MATE_fam"/>
</dbReference>
<evidence type="ECO:0000256" key="2">
    <source>
        <dbReference type="ARBA" id="ARBA00010199"/>
    </source>
</evidence>
<evidence type="ECO:0000256" key="6">
    <source>
        <dbReference type="RuleBase" id="RU004914"/>
    </source>
</evidence>
<dbReference type="GO" id="GO:0015297">
    <property type="term" value="F:antiporter activity"/>
    <property type="evidence" value="ECO:0007669"/>
    <property type="project" value="InterPro"/>
</dbReference>
<evidence type="ECO:0000256" key="5">
    <source>
        <dbReference type="ARBA" id="ARBA00023136"/>
    </source>
</evidence>
<dbReference type="SMR" id="A0A314KSA0"/>
<comment type="subcellular location">
    <subcellularLocation>
        <location evidence="1">Membrane</location>
        <topology evidence="1">Multi-pass membrane protein</topology>
    </subcellularLocation>
</comment>
<dbReference type="PANTHER" id="PTHR11206">
    <property type="entry name" value="MULTIDRUG RESISTANCE PROTEIN"/>
    <property type="match status" value="1"/>
</dbReference>
<keyword evidence="3 6" id="KW-0812">Transmembrane</keyword>
<feature type="transmembrane region" description="Helical" evidence="6">
    <location>
        <begin position="353"/>
        <end position="376"/>
    </location>
</feature>
<dbReference type="GO" id="GO:0016020">
    <property type="term" value="C:membrane"/>
    <property type="evidence" value="ECO:0007669"/>
    <property type="project" value="UniProtKB-SubCell"/>
</dbReference>
<sequence>MFSQVHKTRMEEETKVPLLLSKHEIPKYWPSDEDDILPINGIRNFFREFNYESKKLWYLAGPAIFTSLCQYSLGAVTQLFAGHVGTIQLAAVSVENSVIMGIAEGVLLGMGSALETLCGQSYGAKELNMLGIYMQRSWIILNTAAILLTLINIFATQILMLIGQPENISRWAGKFALWMIPQVFSFALEFPIMKFLQAQSKIMVMAVIAGVAFALHTFFTWLLMLKLGWGLPAGAAVLNGSWWFMVIGKLLYIFLGSCGDAWSGFSWKAFHHLWEFVRLSLASGIMICLEYWYFMSLILSAGYLKNADIAVDATSICTNIVGWTFMLCIGFNAAISVRVSNELGAGRPRRAKFSVLVVSITSLAIGAFLTVLLFAARNHYPALFTNNSQVQQAVYDLTPILGATLFVNSLQPTLSGVAIGAGWQEHVAYVNIVCYYFFGIPLGLLLTFLFKLGIQGMWYGMLVGTTSQTSVLIWMIAKTDWENEASVANDRIQKLGGHTNNS</sequence>
<dbReference type="EMBL" id="MJEQ01001101">
    <property type="protein sequence ID" value="OIT32228.1"/>
    <property type="molecule type" value="Genomic_DNA"/>
</dbReference>
<proteinExistence type="inferred from homology"/>
<dbReference type="GO" id="GO:1990961">
    <property type="term" value="P:xenobiotic detoxification by transmembrane export across the plasma membrane"/>
    <property type="evidence" value="ECO:0007669"/>
    <property type="project" value="InterPro"/>
</dbReference>
<dbReference type="OrthoDB" id="2126698at2759"/>
<feature type="transmembrane region" description="Helical" evidence="6">
    <location>
        <begin position="139"/>
        <end position="163"/>
    </location>
</feature>
<feature type="transmembrane region" description="Helical" evidence="6">
    <location>
        <begin position="175"/>
        <end position="192"/>
    </location>
</feature>
<dbReference type="Pfam" id="PF01554">
    <property type="entry name" value="MatE"/>
    <property type="match status" value="2"/>
</dbReference>
<feature type="transmembrane region" description="Helical" evidence="6">
    <location>
        <begin position="457"/>
        <end position="477"/>
    </location>
</feature>
<protein>
    <recommendedName>
        <fullName evidence="6">Protein DETOXIFICATION</fullName>
    </recommendedName>
    <alternativeName>
        <fullName evidence="6">Multidrug and toxic compound extrusion protein</fullName>
    </alternativeName>
</protein>
<dbReference type="Proteomes" id="UP000187609">
    <property type="component" value="Unassembled WGS sequence"/>
</dbReference>
<feature type="transmembrane region" description="Helical" evidence="6">
    <location>
        <begin position="236"/>
        <end position="255"/>
    </location>
</feature>
<gene>
    <name evidence="7" type="primary">DTX29_1</name>
    <name evidence="7" type="ORF">A4A49_30585</name>
</gene>
<dbReference type="GeneID" id="109207627"/>
<keyword evidence="4 6" id="KW-1133">Transmembrane helix</keyword>
<comment type="similarity">
    <text evidence="2 6">Belongs to the multi antimicrobial extrusion (MATE) (TC 2.A.66.1) family.</text>
</comment>
<organism evidence="7 8">
    <name type="scientific">Nicotiana attenuata</name>
    <name type="common">Coyote tobacco</name>
    <dbReference type="NCBI Taxonomy" id="49451"/>
    <lineage>
        <taxon>Eukaryota</taxon>
        <taxon>Viridiplantae</taxon>
        <taxon>Streptophyta</taxon>
        <taxon>Embryophyta</taxon>
        <taxon>Tracheophyta</taxon>
        <taxon>Spermatophyta</taxon>
        <taxon>Magnoliopsida</taxon>
        <taxon>eudicotyledons</taxon>
        <taxon>Gunneridae</taxon>
        <taxon>Pentapetalae</taxon>
        <taxon>asterids</taxon>
        <taxon>lamiids</taxon>
        <taxon>Solanales</taxon>
        <taxon>Solanaceae</taxon>
        <taxon>Nicotianoideae</taxon>
        <taxon>Nicotianeae</taxon>
        <taxon>Nicotiana</taxon>
    </lineage>
</organism>
<keyword evidence="5 6" id="KW-0472">Membrane</keyword>
<dbReference type="NCBIfam" id="TIGR00797">
    <property type="entry name" value="matE"/>
    <property type="match status" value="1"/>
</dbReference>
<feature type="transmembrane region" description="Helical" evidence="6">
    <location>
        <begin position="276"/>
        <end position="300"/>
    </location>
</feature>
<dbReference type="Gramene" id="OIT32228">
    <property type="protein sequence ID" value="OIT32228"/>
    <property type="gene ID" value="A4A49_30585"/>
</dbReference>
<comment type="caution">
    <text evidence="7">The sequence shown here is derived from an EMBL/GenBank/DDBJ whole genome shotgun (WGS) entry which is preliminary data.</text>
</comment>
<name>A0A314KSA0_NICAT</name>
<accession>A0A314KSA0</accession>
<evidence type="ECO:0000256" key="1">
    <source>
        <dbReference type="ARBA" id="ARBA00004141"/>
    </source>
</evidence>
<comment type="caution">
    <text evidence="6">Lacks conserved residue(s) required for the propagation of feature annotation.</text>
</comment>
<dbReference type="AlphaFoldDB" id="A0A314KSA0"/>
<evidence type="ECO:0000256" key="4">
    <source>
        <dbReference type="ARBA" id="ARBA00022989"/>
    </source>
</evidence>
<dbReference type="GO" id="GO:0042910">
    <property type="term" value="F:xenobiotic transmembrane transporter activity"/>
    <property type="evidence" value="ECO:0007669"/>
    <property type="project" value="InterPro"/>
</dbReference>
<dbReference type="InterPro" id="IPR045069">
    <property type="entry name" value="MATE_euk"/>
</dbReference>
<evidence type="ECO:0000313" key="8">
    <source>
        <dbReference type="Proteomes" id="UP000187609"/>
    </source>
</evidence>
<evidence type="ECO:0000256" key="3">
    <source>
        <dbReference type="ARBA" id="ARBA00022692"/>
    </source>
</evidence>
<feature type="transmembrane region" description="Helical" evidence="6">
    <location>
        <begin position="320"/>
        <end position="341"/>
    </location>
</feature>
<evidence type="ECO:0000313" key="7">
    <source>
        <dbReference type="EMBL" id="OIT32228.1"/>
    </source>
</evidence>
<dbReference type="KEGG" id="nau:109207627"/>